<evidence type="ECO:0000313" key="8">
    <source>
        <dbReference type="Proteomes" id="UP001500399"/>
    </source>
</evidence>
<sequence length="667" mass="73290">MKNVRATVQGRIGYVALWMFVVLVVLTFRYAYLQVVQGDSLAQRMRDQSGYEYRIQSLRGAILDRNGKELAVSSMTKSLFIDPNHVYEEHDPAQIAADIAPLIGLTEQEVLDDIAVGGGFVWVKRRLEHTEYEAVRAVIREKGYSDCLGFQNEAKRYYPNDALAANVLGFVGTDDEGLDGVEQALDPLLKGEVREERITVDGQRRPILDSIFLGRRTYRGDYCKSATLTIDSTIQFMVEQELDRAMAENIPSSITAIVMDPKTGEILAMASRPSYNPNRFWDYPAENWKNRAVAFNYEPGSTFKAIVAGAALQEGIVTPNQVFYDPGYVMVSGRRIQNWSNESYGAVTFTDIVKNSLNTGFAQVGLSLGAEKLMHYTRVFGFGEKTGIDLPGEEEGLLFKPEEMRDSDIATTAIGQSIAVTPLQLVTAMSAIANGGTLMRPYIVRAIKNPDGSIYEERGPQEIRETLQKTVNRTLIGLLEQVVATGGGAKAGVKGYRIAGKTGTAQKIRLDATGYLDGRYIASFCGFAPVEDPLFTVLVMIDDPRGGNFYGGQIAAPVASRIFAQLLRYAHVEPSSNPFTQEEQEKSGASARTNAEEKRMEAVATPPEGKALVPNFIGLSMREAARLAEQRGLFFESEGTGAAVSQSLSVNDIVEQGTRVKVYFAPT</sequence>
<protein>
    <submittedName>
        <fullName evidence="7">Stage V sporulation protein D</fullName>
    </submittedName>
</protein>
<dbReference type="SUPFAM" id="SSF56601">
    <property type="entry name" value="beta-lactamase/transpeptidase-like"/>
    <property type="match status" value="1"/>
</dbReference>
<feature type="domain" description="PASTA" evidence="6">
    <location>
        <begin position="605"/>
        <end position="666"/>
    </location>
</feature>
<gene>
    <name evidence="7" type="ORF">GCM10008919_02490</name>
</gene>
<feature type="transmembrane region" description="Helical" evidence="5">
    <location>
        <begin position="12"/>
        <end position="32"/>
    </location>
</feature>
<evidence type="ECO:0000256" key="2">
    <source>
        <dbReference type="ARBA" id="ARBA00007171"/>
    </source>
</evidence>
<evidence type="ECO:0000256" key="5">
    <source>
        <dbReference type="SAM" id="Phobius"/>
    </source>
</evidence>
<dbReference type="InterPro" id="IPR036138">
    <property type="entry name" value="PBP_dimer_sf"/>
</dbReference>
<dbReference type="RefSeq" id="WP_304987658.1">
    <property type="nucleotide sequence ID" value="NZ_BAAACR010000002.1"/>
</dbReference>
<dbReference type="InterPro" id="IPR050515">
    <property type="entry name" value="Beta-lactam/transpept"/>
</dbReference>
<accession>A0ABP3CH41</accession>
<proteinExistence type="inferred from homology"/>
<dbReference type="PROSITE" id="PS51178">
    <property type="entry name" value="PASTA"/>
    <property type="match status" value="1"/>
</dbReference>
<dbReference type="Pfam" id="PF00905">
    <property type="entry name" value="Transpeptidase"/>
    <property type="match status" value="1"/>
</dbReference>
<dbReference type="Pfam" id="PF03717">
    <property type="entry name" value="PBP_dimer"/>
    <property type="match status" value="1"/>
</dbReference>
<evidence type="ECO:0000256" key="1">
    <source>
        <dbReference type="ARBA" id="ARBA00004370"/>
    </source>
</evidence>
<dbReference type="SUPFAM" id="SSF56519">
    <property type="entry name" value="Penicillin binding protein dimerisation domain"/>
    <property type="match status" value="1"/>
</dbReference>
<dbReference type="InterPro" id="IPR012338">
    <property type="entry name" value="Beta-lactam/transpept-like"/>
</dbReference>
<dbReference type="Pfam" id="PF03793">
    <property type="entry name" value="PASTA"/>
    <property type="match status" value="1"/>
</dbReference>
<evidence type="ECO:0000313" key="7">
    <source>
        <dbReference type="EMBL" id="GAA0202657.1"/>
    </source>
</evidence>
<dbReference type="Gene3D" id="3.40.710.10">
    <property type="entry name" value="DD-peptidase/beta-lactamase superfamily"/>
    <property type="match status" value="1"/>
</dbReference>
<keyword evidence="3 5" id="KW-0472">Membrane</keyword>
<dbReference type="InterPro" id="IPR005543">
    <property type="entry name" value="PASTA_dom"/>
</dbReference>
<keyword evidence="8" id="KW-1185">Reference proteome</keyword>
<comment type="subcellular location">
    <subcellularLocation>
        <location evidence="1">Membrane</location>
    </subcellularLocation>
</comment>
<dbReference type="SUPFAM" id="SSF54184">
    <property type="entry name" value="Penicillin-binding protein 2x (pbp-2x), c-terminal domain"/>
    <property type="match status" value="1"/>
</dbReference>
<dbReference type="PANTHER" id="PTHR30627">
    <property type="entry name" value="PEPTIDOGLYCAN D,D-TRANSPEPTIDASE"/>
    <property type="match status" value="1"/>
</dbReference>
<dbReference type="InterPro" id="IPR005311">
    <property type="entry name" value="PBP_dimer"/>
</dbReference>
<evidence type="ECO:0000256" key="4">
    <source>
        <dbReference type="SAM" id="MobiDB-lite"/>
    </source>
</evidence>
<dbReference type="EMBL" id="BAAACR010000002">
    <property type="protein sequence ID" value="GAA0202657.1"/>
    <property type="molecule type" value="Genomic_DNA"/>
</dbReference>
<evidence type="ECO:0000256" key="3">
    <source>
        <dbReference type="ARBA" id="ARBA00023136"/>
    </source>
</evidence>
<evidence type="ECO:0000259" key="6">
    <source>
        <dbReference type="PROSITE" id="PS51178"/>
    </source>
</evidence>
<dbReference type="PANTHER" id="PTHR30627:SF1">
    <property type="entry name" value="PEPTIDOGLYCAN D,D-TRANSPEPTIDASE FTSI"/>
    <property type="match status" value="1"/>
</dbReference>
<dbReference type="Gene3D" id="3.30.450.330">
    <property type="match status" value="1"/>
</dbReference>
<dbReference type="InterPro" id="IPR001460">
    <property type="entry name" value="PCN-bd_Tpept"/>
</dbReference>
<keyword evidence="5" id="KW-0812">Transmembrane</keyword>
<dbReference type="Proteomes" id="UP001500399">
    <property type="component" value="Unassembled WGS sequence"/>
</dbReference>
<reference evidence="8" key="1">
    <citation type="journal article" date="2019" name="Int. J. Syst. Evol. Microbiol.">
        <title>The Global Catalogue of Microorganisms (GCM) 10K type strain sequencing project: providing services to taxonomists for standard genome sequencing and annotation.</title>
        <authorList>
            <consortium name="The Broad Institute Genomics Platform"/>
            <consortium name="The Broad Institute Genome Sequencing Center for Infectious Disease"/>
            <person name="Wu L."/>
            <person name="Ma J."/>
        </authorList>
    </citation>
    <scope>NUCLEOTIDE SEQUENCE [LARGE SCALE GENOMIC DNA]</scope>
    <source>
        <strain evidence="8">JCM 8542</strain>
    </source>
</reference>
<dbReference type="Gene3D" id="3.90.1310.10">
    <property type="entry name" value="Penicillin-binding protein 2a (Domain 2)"/>
    <property type="match status" value="1"/>
</dbReference>
<feature type="region of interest" description="Disordered" evidence="4">
    <location>
        <begin position="575"/>
        <end position="604"/>
    </location>
</feature>
<keyword evidence="5" id="KW-1133">Transmembrane helix</keyword>
<name>A0ABP3CH41_9FIRM</name>
<comment type="caution">
    <text evidence="7">The sequence shown here is derived from an EMBL/GenBank/DDBJ whole genome shotgun (WGS) entry which is preliminary data.</text>
</comment>
<dbReference type="CDD" id="cd06575">
    <property type="entry name" value="PASTA_Pbp2x-like_2"/>
    <property type="match status" value="1"/>
</dbReference>
<dbReference type="SMART" id="SM00740">
    <property type="entry name" value="PASTA"/>
    <property type="match status" value="1"/>
</dbReference>
<comment type="similarity">
    <text evidence="2">Belongs to the transpeptidase family.</text>
</comment>
<organism evidence="7 8">
    <name type="scientific">Selenomonas dianae</name>
    <dbReference type="NCBI Taxonomy" id="135079"/>
    <lineage>
        <taxon>Bacteria</taxon>
        <taxon>Bacillati</taxon>
        <taxon>Bacillota</taxon>
        <taxon>Negativicutes</taxon>
        <taxon>Selenomonadales</taxon>
        <taxon>Selenomonadaceae</taxon>
        <taxon>Selenomonas</taxon>
    </lineage>
</organism>